<dbReference type="InterPro" id="IPR036390">
    <property type="entry name" value="WH_DNA-bd_sf"/>
</dbReference>
<dbReference type="Gene3D" id="1.10.10.10">
    <property type="entry name" value="Winged helix-like DNA-binding domain superfamily/Winged helix DNA-binding domain"/>
    <property type="match status" value="1"/>
</dbReference>
<dbReference type="PANTHER" id="PTHR30136:SF24">
    <property type="entry name" value="HTH-TYPE TRANSCRIPTIONAL REPRESSOR ALLR"/>
    <property type="match status" value="1"/>
</dbReference>
<keyword evidence="1" id="KW-0805">Transcription regulation</keyword>
<feature type="region of interest" description="Disordered" evidence="4">
    <location>
        <begin position="249"/>
        <end position="287"/>
    </location>
</feature>
<dbReference type="InterPro" id="IPR036388">
    <property type="entry name" value="WH-like_DNA-bd_sf"/>
</dbReference>
<evidence type="ECO:0000256" key="3">
    <source>
        <dbReference type="ARBA" id="ARBA00023163"/>
    </source>
</evidence>
<dbReference type="SUPFAM" id="SSF55781">
    <property type="entry name" value="GAF domain-like"/>
    <property type="match status" value="1"/>
</dbReference>
<feature type="domain" description="HTH iclR-type" evidence="5">
    <location>
        <begin position="8"/>
        <end position="69"/>
    </location>
</feature>
<evidence type="ECO:0000259" key="6">
    <source>
        <dbReference type="PROSITE" id="PS51078"/>
    </source>
</evidence>
<evidence type="ECO:0000313" key="7">
    <source>
        <dbReference type="EMBL" id="TFV99845.1"/>
    </source>
</evidence>
<dbReference type="PANTHER" id="PTHR30136">
    <property type="entry name" value="HELIX-TURN-HELIX TRANSCRIPTIONAL REGULATOR, ICLR FAMILY"/>
    <property type="match status" value="1"/>
</dbReference>
<dbReference type="InterPro" id="IPR029016">
    <property type="entry name" value="GAF-like_dom_sf"/>
</dbReference>
<evidence type="ECO:0000313" key="8">
    <source>
        <dbReference type="Proteomes" id="UP000298127"/>
    </source>
</evidence>
<keyword evidence="3" id="KW-0804">Transcription</keyword>
<feature type="compositionally biased region" description="Low complexity" evidence="4">
    <location>
        <begin position="249"/>
        <end position="260"/>
    </location>
</feature>
<dbReference type="SUPFAM" id="SSF46785">
    <property type="entry name" value="Winged helix' DNA-binding domain"/>
    <property type="match status" value="1"/>
</dbReference>
<dbReference type="AlphaFoldDB" id="A0A4Y9R973"/>
<accession>A0A4Y9R973</accession>
<dbReference type="InterPro" id="IPR014757">
    <property type="entry name" value="Tscrpt_reg_IclR_C"/>
</dbReference>
<feature type="domain" description="IclR-ED" evidence="6">
    <location>
        <begin position="70"/>
        <end position="249"/>
    </location>
</feature>
<dbReference type="Pfam" id="PF01614">
    <property type="entry name" value="IclR_C"/>
    <property type="match status" value="1"/>
</dbReference>
<gene>
    <name evidence="7" type="ORF">E4M00_01165</name>
</gene>
<dbReference type="PROSITE" id="PS51077">
    <property type="entry name" value="HTH_ICLR"/>
    <property type="match status" value="1"/>
</dbReference>
<organism evidence="7 8">
    <name type="scientific">Orlajensenia leifsoniae</name>
    <dbReference type="NCBI Taxonomy" id="2561933"/>
    <lineage>
        <taxon>Bacteria</taxon>
        <taxon>Bacillati</taxon>
        <taxon>Actinomycetota</taxon>
        <taxon>Actinomycetes</taxon>
        <taxon>Micrococcales</taxon>
        <taxon>Microbacteriaceae</taxon>
        <taxon>Orlajensenia</taxon>
    </lineage>
</organism>
<dbReference type="SMART" id="SM00346">
    <property type="entry name" value="HTH_ICLR"/>
    <property type="match status" value="1"/>
</dbReference>
<keyword evidence="8" id="KW-1185">Reference proteome</keyword>
<dbReference type="Pfam" id="PF09339">
    <property type="entry name" value="HTH_IclR"/>
    <property type="match status" value="1"/>
</dbReference>
<sequence>MAKASAGRSALSRQILLLDSFSTNQPFLTISQLSRRSGLALSTTHRLMAELTETGLTERLDDRTYRLGVRLWELACRTPGAIGLRETASPYLHDAHAVIRQHVQLGIADGRDVLFLERLSMQDAVVSSTIIGGRLPLHASATGLVLLADSDPDALADFLAGALPSYTDATIHEPRALRAALADVRRQGYAVTDGHIHPSARGVAVPVVGAAGETVAAIGAVVPNDSQPWLHIVQTLRTAAERTTTALRAAARPASDPDASPGGRYRALVHSSDQSMEFLSRDRPIRQ</sequence>
<comment type="caution">
    <text evidence="7">The sequence shown here is derived from an EMBL/GenBank/DDBJ whole genome shotgun (WGS) entry which is preliminary data.</text>
</comment>
<reference evidence="7 8" key="1">
    <citation type="journal article" date="2018" name="J. Microbiol.">
        <title>Leifsonia flava sp. nov., a novel actinobacterium isolated from the rhizosphere of Aquilegia viridiflora.</title>
        <authorList>
            <person name="Cai Y."/>
            <person name="Tao W.Z."/>
            <person name="Ma Y.J."/>
            <person name="Cheng J."/>
            <person name="Zhang M.Y."/>
            <person name="Zhang Y.X."/>
        </authorList>
    </citation>
    <scope>NUCLEOTIDE SEQUENCE [LARGE SCALE GENOMIC DNA]</scope>
    <source>
        <strain evidence="7 8">SYP-B2174</strain>
    </source>
</reference>
<dbReference type="InterPro" id="IPR005471">
    <property type="entry name" value="Tscrpt_reg_IclR_N"/>
</dbReference>
<evidence type="ECO:0000256" key="1">
    <source>
        <dbReference type="ARBA" id="ARBA00023015"/>
    </source>
</evidence>
<evidence type="ECO:0000259" key="5">
    <source>
        <dbReference type="PROSITE" id="PS51077"/>
    </source>
</evidence>
<keyword evidence="2" id="KW-0238">DNA-binding</keyword>
<proteinExistence type="predicted"/>
<dbReference type="GO" id="GO:0003700">
    <property type="term" value="F:DNA-binding transcription factor activity"/>
    <property type="evidence" value="ECO:0007669"/>
    <property type="project" value="TreeGrafter"/>
</dbReference>
<name>A0A4Y9R973_9MICO</name>
<protein>
    <submittedName>
        <fullName evidence="7">IclR family transcriptional regulator</fullName>
    </submittedName>
</protein>
<dbReference type="PROSITE" id="PS51078">
    <property type="entry name" value="ICLR_ED"/>
    <property type="match status" value="1"/>
</dbReference>
<dbReference type="EMBL" id="SPQZ01000001">
    <property type="protein sequence ID" value="TFV99845.1"/>
    <property type="molecule type" value="Genomic_DNA"/>
</dbReference>
<evidence type="ECO:0000256" key="2">
    <source>
        <dbReference type="ARBA" id="ARBA00023125"/>
    </source>
</evidence>
<dbReference type="RefSeq" id="WP_135118741.1">
    <property type="nucleotide sequence ID" value="NZ_SPQZ01000001.1"/>
</dbReference>
<dbReference type="GO" id="GO:0045892">
    <property type="term" value="P:negative regulation of DNA-templated transcription"/>
    <property type="evidence" value="ECO:0007669"/>
    <property type="project" value="TreeGrafter"/>
</dbReference>
<dbReference type="GO" id="GO:0003677">
    <property type="term" value="F:DNA binding"/>
    <property type="evidence" value="ECO:0007669"/>
    <property type="project" value="UniProtKB-KW"/>
</dbReference>
<dbReference type="Proteomes" id="UP000298127">
    <property type="component" value="Unassembled WGS sequence"/>
</dbReference>
<evidence type="ECO:0000256" key="4">
    <source>
        <dbReference type="SAM" id="MobiDB-lite"/>
    </source>
</evidence>
<dbReference type="Gene3D" id="3.30.450.40">
    <property type="match status" value="1"/>
</dbReference>
<dbReference type="InterPro" id="IPR050707">
    <property type="entry name" value="HTH_MetabolicPath_Reg"/>
</dbReference>